<feature type="transmembrane region" description="Helical" evidence="14">
    <location>
        <begin position="20"/>
        <end position="49"/>
    </location>
</feature>
<dbReference type="CDD" id="cd16461">
    <property type="entry name" value="RING-H2_EL5-like"/>
    <property type="match status" value="1"/>
</dbReference>
<evidence type="ECO:0000256" key="1">
    <source>
        <dbReference type="ARBA" id="ARBA00000900"/>
    </source>
</evidence>
<evidence type="ECO:0000256" key="8">
    <source>
        <dbReference type="ARBA" id="ARBA00022771"/>
    </source>
</evidence>
<keyword evidence="7" id="KW-0479">Metal-binding</keyword>
<dbReference type="OrthoDB" id="8062037at2759"/>
<dbReference type="InterPro" id="IPR044600">
    <property type="entry name" value="ATL1/ATL16-like"/>
</dbReference>
<protein>
    <recommendedName>
        <fullName evidence="4">RING-type E3 ubiquitin transferase</fullName>
        <ecNumber evidence="4">2.3.2.27</ecNumber>
    </recommendedName>
</protein>
<dbReference type="Gene3D" id="3.30.40.10">
    <property type="entry name" value="Zinc/RING finger domain, C3HC4 (zinc finger)"/>
    <property type="match status" value="1"/>
</dbReference>
<evidence type="ECO:0000256" key="10">
    <source>
        <dbReference type="ARBA" id="ARBA00022833"/>
    </source>
</evidence>
<dbReference type="AlphaFoldDB" id="A0A0K9P2R5"/>
<keyword evidence="8 13" id="KW-0863">Zinc-finger</keyword>
<evidence type="ECO:0000259" key="15">
    <source>
        <dbReference type="PROSITE" id="PS50089"/>
    </source>
</evidence>
<organism evidence="16 17">
    <name type="scientific">Zostera marina</name>
    <name type="common">Eelgrass</name>
    <dbReference type="NCBI Taxonomy" id="29655"/>
    <lineage>
        <taxon>Eukaryota</taxon>
        <taxon>Viridiplantae</taxon>
        <taxon>Streptophyta</taxon>
        <taxon>Embryophyta</taxon>
        <taxon>Tracheophyta</taxon>
        <taxon>Spermatophyta</taxon>
        <taxon>Magnoliopsida</taxon>
        <taxon>Liliopsida</taxon>
        <taxon>Zosteraceae</taxon>
        <taxon>Zostera</taxon>
    </lineage>
</organism>
<dbReference type="UniPathway" id="UPA00143"/>
<evidence type="ECO:0000256" key="3">
    <source>
        <dbReference type="ARBA" id="ARBA00004906"/>
    </source>
</evidence>
<dbReference type="PANTHER" id="PTHR46913">
    <property type="entry name" value="RING-H2 FINGER PROTEIN ATL16"/>
    <property type="match status" value="1"/>
</dbReference>
<dbReference type="InterPro" id="IPR001841">
    <property type="entry name" value="Znf_RING"/>
</dbReference>
<evidence type="ECO:0000256" key="4">
    <source>
        <dbReference type="ARBA" id="ARBA00012483"/>
    </source>
</evidence>
<evidence type="ECO:0000313" key="17">
    <source>
        <dbReference type="Proteomes" id="UP000036987"/>
    </source>
</evidence>
<proteinExistence type="predicted"/>
<feature type="domain" description="RING-type" evidence="15">
    <location>
        <begin position="114"/>
        <end position="156"/>
    </location>
</feature>
<dbReference type="PANTHER" id="PTHR46913:SF1">
    <property type="entry name" value="RING-H2 FINGER PROTEIN ATL16"/>
    <property type="match status" value="1"/>
</dbReference>
<keyword evidence="6 14" id="KW-0812">Transmembrane</keyword>
<keyword evidence="9" id="KW-0833">Ubl conjugation pathway</keyword>
<evidence type="ECO:0000256" key="14">
    <source>
        <dbReference type="SAM" id="Phobius"/>
    </source>
</evidence>
<reference evidence="17" key="1">
    <citation type="journal article" date="2016" name="Nature">
        <title>The genome of the seagrass Zostera marina reveals angiosperm adaptation to the sea.</title>
        <authorList>
            <person name="Olsen J.L."/>
            <person name="Rouze P."/>
            <person name="Verhelst B."/>
            <person name="Lin Y.-C."/>
            <person name="Bayer T."/>
            <person name="Collen J."/>
            <person name="Dattolo E."/>
            <person name="De Paoli E."/>
            <person name="Dittami S."/>
            <person name="Maumus F."/>
            <person name="Michel G."/>
            <person name="Kersting A."/>
            <person name="Lauritano C."/>
            <person name="Lohaus R."/>
            <person name="Toepel M."/>
            <person name="Tonon T."/>
            <person name="Vanneste K."/>
            <person name="Amirebrahimi M."/>
            <person name="Brakel J."/>
            <person name="Bostroem C."/>
            <person name="Chovatia M."/>
            <person name="Grimwood J."/>
            <person name="Jenkins J.W."/>
            <person name="Jueterbock A."/>
            <person name="Mraz A."/>
            <person name="Stam W.T."/>
            <person name="Tice H."/>
            <person name="Bornberg-Bauer E."/>
            <person name="Green P.J."/>
            <person name="Pearson G.A."/>
            <person name="Procaccini G."/>
            <person name="Duarte C.M."/>
            <person name="Schmutz J."/>
            <person name="Reusch T.B.H."/>
            <person name="Van de Peer Y."/>
        </authorList>
    </citation>
    <scope>NUCLEOTIDE SEQUENCE [LARGE SCALE GENOMIC DNA]</scope>
    <source>
        <strain evidence="17">cv. Finnish</strain>
    </source>
</reference>
<evidence type="ECO:0000256" key="9">
    <source>
        <dbReference type="ARBA" id="ARBA00022786"/>
    </source>
</evidence>
<gene>
    <name evidence="16" type="ORF">ZOSMA_41G01060</name>
</gene>
<keyword evidence="10" id="KW-0862">Zinc</keyword>
<evidence type="ECO:0000256" key="11">
    <source>
        <dbReference type="ARBA" id="ARBA00022989"/>
    </source>
</evidence>
<dbReference type="PROSITE" id="PS50089">
    <property type="entry name" value="ZF_RING_2"/>
    <property type="match status" value="1"/>
</dbReference>
<dbReference type="SMART" id="SM00184">
    <property type="entry name" value="RING"/>
    <property type="match status" value="1"/>
</dbReference>
<comment type="subcellular location">
    <subcellularLocation>
        <location evidence="2">Membrane</location>
        <topology evidence="2">Single-pass membrane protein</topology>
    </subcellularLocation>
</comment>
<dbReference type="STRING" id="29655.A0A0K9P2R5"/>
<dbReference type="SUPFAM" id="SSF57850">
    <property type="entry name" value="RING/U-box"/>
    <property type="match status" value="1"/>
</dbReference>
<dbReference type="Proteomes" id="UP000036987">
    <property type="component" value="Unassembled WGS sequence"/>
</dbReference>
<dbReference type="EMBL" id="LFYR01001258">
    <property type="protein sequence ID" value="KMZ63263.1"/>
    <property type="molecule type" value="Genomic_DNA"/>
</dbReference>
<keyword evidence="17" id="KW-1185">Reference proteome</keyword>
<comment type="caution">
    <text evidence="16">The sequence shown here is derived from an EMBL/GenBank/DDBJ whole genome shotgun (WGS) entry which is preliminary data.</text>
</comment>
<accession>A0A0K9P2R5</accession>
<sequence>MDSNEYAWPSPKPQPLPPFAPIPITPFLVAIFILIIATAGLITIHFIAYRFYTSFVDGRNPAADDREVIETNDDAHIQREKGLEAKILESIPVYVYKQKQGSLMVWPGSTQVECVVCLGEFEDEDAVRVLPNCCHTFHAKCIDTWFATRSTCPVCRASATDLEAAAAVNMLG</sequence>
<dbReference type="EC" id="2.3.2.27" evidence="4"/>
<keyword evidence="5" id="KW-0808">Transferase</keyword>
<evidence type="ECO:0000256" key="2">
    <source>
        <dbReference type="ARBA" id="ARBA00004167"/>
    </source>
</evidence>
<dbReference type="GO" id="GO:0016567">
    <property type="term" value="P:protein ubiquitination"/>
    <property type="evidence" value="ECO:0007669"/>
    <property type="project" value="UniProtKB-UniPathway"/>
</dbReference>
<dbReference type="InterPro" id="IPR013083">
    <property type="entry name" value="Znf_RING/FYVE/PHD"/>
</dbReference>
<keyword evidence="12 14" id="KW-0472">Membrane</keyword>
<name>A0A0K9P2R5_ZOSMR</name>
<dbReference type="GO" id="GO:0016020">
    <property type="term" value="C:membrane"/>
    <property type="evidence" value="ECO:0007669"/>
    <property type="project" value="UniProtKB-SubCell"/>
</dbReference>
<evidence type="ECO:0000256" key="5">
    <source>
        <dbReference type="ARBA" id="ARBA00022679"/>
    </source>
</evidence>
<comment type="catalytic activity">
    <reaction evidence="1">
        <text>S-ubiquitinyl-[E2 ubiquitin-conjugating enzyme]-L-cysteine + [acceptor protein]-L-lysine = [E2 ubiquitin-conjugating enzyme]-L-cysteine + N(6)-ubiquitinyl-[acceptor protein]-L-lysine.</text>
        <dbReference type="EC" id="2.3.2.27"/>
    </reaction>
</comment>
<evidence type="ECO:0000256" key="6">
    <source>
        <dbReference type="ARBA" id="ARBA00022692"/>
    </source>
</evidence>
<dbReference type="Pfam" id="PF13639">
    <property type="entry name" value="zf-RING_2"/>
    <property type="match status" value="1"/>
</dbReference>
<evidence type="ECO:0000313" key="16">
    <source>
        <dbReference type="EMBL" id="KMZ63263.1"/>
    </source>
</evidence>
<dbReference type="GO" id="GO:0061630">
    <property type="term" value="F:ubiquitin protein ligase activity"/>
    <property type="evidence" value="ECO:0007669"/>
    <property type="project" value="UniProtKB-EC"/>
</dbReference>
<dbReference type="FunFam" id="3.30.40.10:FF:000187">
    <property type="entry name" value="E3 ubiquitin-protein ligase ATL6"/>
    <property type="match status" value="1"/>
</dbReference>
<dbReference type="OMA" id="ITIHFIA"/>
<evidence type="ECO:0000256" key="7">
    <source>
        <dbReference type="ARBA" id="ARBA00022723"/>
    </source>
</evidence>
<evidence type="ECO:0000256" key="12">
    <source>
        <dbReference type="ARBA" id="ARBA00023136"/>
    </source>
</evidence>
<comment type="pathway">
    <text evidence="3">Protein modification; protein ubiquitination.</text>
</comment>
<dbReference type="GO" id="GO:0008270">
    <property type="term" value="F:zinc ion binding"/>
    <property type="evidence" value="ECO:0007669"/>
    <property type="project" value="UniProtKB-KW"/>
</dbReference>
<keyword evidence="11 14" id="KW-1133">Transmembrane helix</keyword>
<evidence type="ECO:0000256" key="13">
    <source>
        <dbReference type="PROSITE-ProRule" id="PRU00175"/>
    </source>
</evidence>